<dbReference type="InterPro" id="IPR015421">
    <property type="entry name" value="PyrdxlP-dep_Trfase_major"/>
</dbReference>
<feature type="binding site" evidence="12">
    <location>
        <begin position="76"/>
        <end position="77"/>
    </location>
    <ligand>
        <name>pyridoxal 5'-phosphate</name>
        <dbReference type="ChEBI" id="CHEBI:597326"/>
    </ligand>
</feature>
<dbReference type="GO" id="GO:0005737">
    <property type="term" value="C:cytoplasm"/>
    <property type="evidence" value="ECO:0007669"/>
    <property type="project" value="UniProtKB-SubCell"/>
</dbReference>
<protein>
    <recommendedName>
        <fullName evidence="12">Phosphoserine aminotransferase</fullName>
        <ecNumber evidence="12">2.6.1.52</ecNumber>
    </recommendedName>
    <alternativeName>
        <fullName evidence="12">Phosphohydroxythreonine aminotransferase</fullName>
        <shortName evidence="12">PSAT</shortName>
    </alternativeName>
</protein>
<feature type="modified residue" description="N6-(pyridoxal phosphate)lysine" evidence="12">
    <location>
        <position position="197"/>
    </location>
</feature>
<keyword evidence="4 12" id="KW-0032">Aminotransferase</keyword>
<evidence type="ECO:0000256" key="12">
    <source>
        <dbReference type="HAMAP-Rule" id="MF_00160"/>
    </source>
</evidence>
<dbReference type="InterPro" id="IPR000192">
    <property type="entry name" value="Aminotrans_V_dom"/>
</dbReference>
<comment type="pathway">
    <text evidence="1 12">Cofactor biosynthesis; pyridoxine 5'-phosphate biosynthesis; pyridoxine 5'-phosphate from D-erythrose 4-phosphate: step 3/5.</text>
</comment>
<dbReference type="GO" id="GO:0030170">
    <property type="term" value="F:pyridoxal phosphate binding"/>
    <property type="evidence" value="ECO:0007669"/>
    <property type="project" value="UniProtKB-UniRule"/>
</dbReference>
<dbReference type="Gene3D" id="3.90.1150.10">
    <property type="entry name" value="Aspartate Aminotransferase, domain 1"/>
    <property type="match status" value="1"/>
</dbReference>
<organism evidence="14">
    <name type="scientific">uncultured spirochete</name>
    <dbReference type="NCBI Taxonomy" id="156406"/>
    <lineage>
        <taxon>Bacteria</taxon>
        <taxon>Pseudomonadati</taxon>
        <taxon>Spirochaetota</taxon>
        <taxon>Spirochaetia</taxon>
        <taxon>Spirochaetales</taxon>
        <taxon>environmental samples</taxon>
    </lineage>
</organism>
<evidence type="ECO:0000256" key="6">
    <source>
        <dbReference type="ARBA" id="ARBA00022679"/>
    </source>
</evidence>
<keyword evidence="9 12" id="KW-0718">Serine biosynthesis</keyword>
<comment type="pathway">
    <text evidence="2 12">Amino-acid biosynthesis; L-serine biosynthesis; L-serine from 3-phospho-D-glycerate: step 2/3.</text>
</comment>
<dbReference type="HAMAP" id="MF_00160">
    <property type="entry name" value="SerC_aminotrans_5"/>
    <property type="match status" value="1"/>
</dbReference>
<evidence type="ECO:0000256" key="7">
    <source>
        <dbReference type="ARBA" id="ARBA00022898"/>
    </source>
</evidence>
<dbReference type="EMBL" id="FWDM01000017">
    <property type="protein sequence ID" value="SLM12220.1"/>
    <property type="molecule type" value="Genomic_DNA"/>
</dbReference>
<sequence>MKRVINFNAGPAAIPLEVLQKAQEEMLDWNGTGMSVMEVSHRSKEYEAMHNEAQDLFRKLAGMGPEWKILFLTGGASSQFFMIPMNYLFGGRKATYLVTGHWGKAAIKEAKHFGPFDVLTTENPDGTFTRVLRQDEIKIDPSSTYVHMTSNNTIFGSQWHYWPEVGKVPLVCDMSSDIFSRPFPADKFSLIYAGAQKNLGPSGVTVVAIREDFYNLAQEQAKLPTMLSFRTHAENNSLYNTPPCFSIYILNLTLKWLLNTVGGLDKMAKINEEKARILYQAIDNSDGFYCGPVEKDSRSQMNVVFRLATPEMEETFVKEAKAADIIGVKGHRSTGGIRFSTYNANLVENVKKAADFMEEFRRKHR</sequence>
<dbReference type="EC" id="2.6.1.52" evidence="12"/>
<feature type="binding site" evidence="12">
    <location>
        <position position="173"/>
    </location>
    <ligand>
        <name>pyridoxal 5'-phosphate</name>
        <dbReference type="ChEBI" id="CHEBI:597326"/>
    </ligand>
</feature>
<evidence type="ECO:0000256" key="5">
    <source>
        <dbReference type="ARBA" id="ARBA00022605"/>
    </source>
</evidence>
<evidence type="ECO:0000256" key="2">
    <source>
        <dbReference type="ARBA" id="ARBA00005099"/>
    </source>
</evidence>
<comment type="catalytic activity">
    <reaction evidence="11 12">
        <text>O-phospho-L-serine + 2-oxoglutarate = 3-phosphooxypyruvate + L-glutamate</text>
        <dbReference type="Rhea" id="RHEA:14329"/>
        <dbReference type="ChEBI" id="CHEBI:16810"/>
        <dbReference type="ChEBI" id="CHEBI:18110"/>
        <dbReference type="ChEBI" id="CHEBI:29985"/>
        <dbReference type="ChEBI" id="CHEBI:57524"/>
        <dbReference type="EC" id="2.6.1.52"/>
    </reaction>
</comment>
<feature type="domain" description="Aminotransferase class V" evidence="13">
    <location>
        <begin position="5"/>
        <end position="351"/>
    </location>
</feature>
<gene>
    <name evidence="12 14" type="primary">serC</name>
    <name evidence="14" type="ORF">SPIROBIBN47_240005</name>
</gene>
<evidence type="ECO:0000256" key="4">
    <source>
        <dbReference type="ARBA" id="ARBA00022576"/>
    </source>
</evidence>
<comment type="similarity">
    <text evidence="3 12">Belongs to the class-V pyridoxal-phosphate-dependent aminotransferase family. SerC subfamily.</text>
</comment>
<dbReference type="UniPathway" id="UPA00244">
    <property type="reaction ID" value="UER00311"/>
</dbReference>
<feature type="binding site" evidence="12">
    <location>
        <begin position="240"/>
        <end position="241"/>
    </location>
    <ligand>
        <name>pyridoxal 5'-phosphate</name>
        <dbReference type="ChEBI" id="CHEBI:597326"/>
    </ligand>
</feature>
<dbReference type="NCBIfam" id="TIGR01364">
    <property type="entry name" value="serC_1"/>
    <property type="match status" value="1"/>
</dbReference>
<evidence type="ECO:0000256" key="1">
    <source>
        <dbReference type="ARBA" id="ARBA00004915"/>
    </source>
</evidence>
<evidence type="ECO:0000256" key="3">
    <source>
        <dbReference type="ARBA" id="ARBA00006904"/>
    </source>
</evidence>
<dbReference type="InterPro" id="IPR022278">
    <property type="entry name" value="Pser_aminoTfrase"/>
</dbReference>
<dbReference type="SUPFAM" id="SSF53383">
    <property type="entry name" value="PLP-dependent transferases"/>
    <property type="match status" value="1"/>
</dbReference>
<keyword evidence="12" id="KW-0963">Cytoplasm</keyword>
<comment type="subunit">
    <text evidence="12">Homodimer.</text>
</comment>
<evidence type="ECO:0000259" key="13">
    <source>
        <dbReference type="Pfam" id="PF00266"/>
    </source>
</evidence>
<evidence type="ECO:0000256" key="11">
    <source>
        <dbReference type="ARBA" id="ARBA00049007"/>
    </source>
</evidence>
<dbReference type="GO" id="GO:0006564">
    <property type="term" value="P:L-serine biosynthetic process"/>
    <property type="evidence" value="ECO:0007669"/>
    <property type="project" value="UniProtKB-UniRule"/>
</dbReference>
<evidence type="ECO:0000256" key="8">
    <source>
        <dbReference type="ARBA" id="ARBA00023096"/>
    </source>
</evidence>
<dbReference type="GO" id="GO:0004648">
    <property type="term" value="F:O-phospho-L-serine:2-oxoglutarate aminotransferase activity"/>
    <property type="evidence" value="ECO:0007669"/>
    <property type="project" value="UniProtKB-UniRule"/>
</dbReference>
<dbReference type="Pfam" id="PF00266">
    <property type="entry name" value="Aminotran_5"/>
    <property type="match status" value="1"/>
</dbReference>
<evidence type="ECO:0000313" key="14">
    <source>
        <dbReference type="EMBL" id="SLM12220.1"/>
    </source>
</evidence>
<dbReference type="InterPro" id="IPR015424">
    <property type="entry name" value="PyrdxlP-dep_Trfase"/>
</dbReference>
<feature type="binding site" evidence="12">
    <location>
        <position position="42"/>
    </location>
    <ligand>
        <name>L-glutamate</name>
        <dbReference type="ChEBI" id="CHEBI:29985"/>
    </ligand>
</feature>
<keyword evidence="6 12" id="KW-0808">Transferase</keyword>
<comment type="caution">
    <text evidence="12">Lacks conserved residue(s) required for the propagation of feature annotation.</text>
</comment>
<dbReference type="PIRSF" id="PIRSF000525">
    <property type="entry name" value="SerC"/>
    <property type="match status" value="1"/>
</dbReference>
<keyword evidence="5 12" id="KW-0028">Amino-acid biosynthesis</keyword>
<feature type="binding site" evidence="12">
    <location>
        <position position="196"/>
    </location>
    <ligand>
        <name>pyridoxal 5'-phosphate</name>
        <dbReference type="ChEBI" id="CHEBI:597326"/>
    </ligand>
</feature>
<proteinExistence type="inferred from homology"/>
<dbReference type="Gene3D" id="3.40.640.10">
    <property type="entry name" value="Type I PLP-dependent aspartate aminotransferase-like (Major domain)"/>
    <property type="match status" value="1"/>
</dbReference>
<comment type="subcellular location">
    <subcellularLocation>
        <location evidence="12">Cytoplasm</location>
    </subcellularLocation>
</comment>
<feature type="binding site" evidence="12">
    <location>
        <position position="102"/>
    </location>
    <ligand>
        <name>pyridoxal 5'-phosphate</name>
        <dbReference type="ChEBI" id="CHEBI:597326"/>
    </ligand>
</feature>
<dbReference type="InterPro" id="IPR015422">
    <property type="entry name" value="PyrdxlP-dep_Trfase_small"/>
</dbReference>
<dbReference type="GO" id="GO:0008615">
    <property type="term" value="P:pyridoxine biosynthetic process"/>
    <property type="evidence" value="ECO:0007669"/>
    <property type="project" value="UniProtKB-UniRule"/>
</dbReference>
<dbReference type="PANTHER" id="PTHR43247:SF1">
    <property type="entry name" value="PHOSPHOSERINE AMINOTRANSFERASE"/>
    <property type="match status" value="1"/>
</dbReference>
<evidence type="ECO:0000256" key="9">
    <source>
        <dbReference type="ARBA" id="ARBA00023299"/>
    </source>
</evidence>
<accession>A0A3P3XHY1</accession>
<dbReference type="AlphaFoldDB" id="A0A3P3XHY1"/>
<comment type="cofactor">
    <cofactor evidence="12">
        <name>pyridoxal 5'-phosphate</name>
        <dbReference type="ChEBI" id="CHEBI:597326"/>
    </cofactor>
    <text evidence="12">Binds 1 pyridoxal phosphate per subunit.</text>
</comment>
<feature type="binding site" evidence="12">
    <location>
        <position position="153"/>
    </location>
    <ligand>
        <name>pyridoxal 5'-phosphate</name>
        <dbReference type="ChEBI" id="CHEBI:597326"/>
    </ligand>
</feature>
<reference evidence="14" key="1">
    <citation type="submission" date="2017-02" db="EMBL/GenBank/DDBJ databases">
        <authorList>
            <person name="Regsiter A."/>
            <person name="William W."/>
        </authorList>
    </citation>
    <scope>NUCLEOTIDE SEQUENCE</scope>
    <source>
        <strain evidence="14">Bib</strain>
    </source>
</reference>
<dbReference type="FunFam" id="3.40.640.10:FF:000010">
    <property type="entry name" value="Phosphoserine aminotransferase"/>
    <property type="match status" value="1"/>
</dbReference>
<keyword evidence="7 12" id="KW-0663">Pyridoxal phosphate</keyword>
<evidence type="ECO:0000256" key="10">
    <source>
        <dbReference type="ARBA" id="ARBA00047630"/>
    </source>
</evidence>
<dbReference type="UniPathway" id="UPA00135">
    <property type="reaction ID" value="UER00197"/>
</dbReference>
<dbReference type="FunFam" id="3.90.1150.10:FF:000006">
    <property type="entry name" value="Phosphoserine aminotransferase"/>
    <property type="match status" value="1"/>
</dbReference>
<keyword evidence="8 12" id="KW-0664">Pyridoxine biosynthesis</keyword>
<dbReference type="PANTHER" id="PTHR43247">
    <property type="entry name" value="PHOSPHOSERINE AMINOTRANSFERASE"/>
    <property type="match status" value="1"/>
</dbReference>
<comment type="catalytic activity">
    <reaction evidence="10 12">
        <text>4-(phosphooxy)-L-threonine + 2-oxoglutarate = (R)-3-hydroxy-2-oxo-4-phosphooxybutanoate + L-glutamate</text>
        <dbReference type="Rhea" id="RHEA:16573"/>
        <dbReference type="ChEBI" id="CHEBI:16810"/>
        <dbReference type="ChEBI" id="CHEBI:29985"/>
        <dbReference type="ChEBI" id="CHEBI:58452"/>
        <dbReference type="ChEBI" id="CHEBI:58538"/>
        <dbReference type="EC" id="2.6.1.52"/>
    </reaction>
</comment>
<comment type="function">
    <text evidence="12">Catalyzes the reversible conversion of 3-phosphohydroxypyruvate to phosphoserine and of 3-hydroxy-2-oxo-4-phosphonooxybutanoate to phosphohydroxythreonine.</text>
</comment>
<dbReference type="NCBIfam" id="NF003764">
    <property type="entry name" value="PRK05355.1"/>
    <property type="match status" value="1"/>
</dbReference>
<name>A0A3P3XHY1_9SPIR</name>